<evidence type="ECO:0000313" key="1">
    <source>
        <dbReference type="EMBL" id="KAF8819433.1"/>
    </source>
</evidence>
<accession>A0ABQ7J620</accession>
<name>A0ABQ7J620_9APIC</name>
<dbReference type="Proteomes" id="UP000823046">
    <property type="component" value="Unassembled WGS sequence"/>
</dbReference>
<reference evidence="1 2" key="1">
    <citation type="journal article" date="2020" name="bioRxiv">
        <title>Metabolic contributions of an alphaproteobacterial endosymbiont in the apicomplexan Cardiosporidium cionae.</title>
        <authorList>
            <person name="Hunter E.S."/>
            <person name="Paight C.J."/>
            <person name="Lane C.E."/>
        </authorList>
    </citation>
    <scope>NUCLEOTIDE SEQUENCE [LARGE SCALE GENOMIC DNA]</scope>
    <source>
        <strain evidence="1">ESH_2018</strain>
    </source>
</reference>
<protein>
    <submittedName>
        <fullName evidence="1">Alveolin domain containing intermediate filament IMC7</fullName>
    </submittedName>
</protein>
<keyword evidence="2" id="KW-1185">Reference proteome</keyword>
<proteinExistence type="predicted"/>
<gene>
    <name evidence="1" type="primary">IMC7</name>
    <name evidence="1" type="ORF">IE077_004205</name>
</gene>
<dbReference type="EMBL" id="JADAQX010000759">
    <property type="protein sequence ID" value="KAF8819433.1"/>
    <property type="molecule type" value="Genomic_DNA"/>
</dbReference>
<organism evidence="1 2">
    <name type="scientific">Cardiosporidium cionae</name>
    <dbReference type="NCBI Taxonomy" id="476202"/>
    <lineage>
        <taxon>Eukaryota</taxon>
        <taxon>Sar</taxon>
        <taxon>Alveolata</taxon>
        <taxon>Apicomplexa</taxon>
        <taxon>Aconoidasida</taxon>
        <taxon>Nephromycida</taxon>
        <taxon>Cardiosporidium</taxon>
    </lineage>
</organism>
<comment type="caution">
    <text evidence="1">The sequence shown here is derived from an EMBL/GenBank/DDBJ whole genome shotgun (WGS) entry which is preliminary data.</text>
</comment>
<evidence type="ECO:0000313" key="2">
    <source>
        <dbReference type="Proteomes" id="UP000823046"/>
    </source>
</evidence>
<sequence>MYVPIQPWSYVFGSNTKPYGQQGNAAEPSPLLSYNGPGSFQTINDKMIYLPGAPHSGNMPAEANSRYPMLWYWGQEAQQNALQGQSMTGPYSNGGGHKQYFQQGFYPPVDASGQVISSAKLVNGISKDQISALPVHFHDMRLSTAAGYTMDSVNTARTGTPIPAPIVDYGSGYPQKIEFPTTRIAEHVFDTAVPEPTPPSHLYPHEYHSLQAPHYMVPPTYGEHAHYGTGHALSTMPPRVEEYEFPQSSAVNDEFLRRVPRVEIVEVPQEITRYVPKIETKIVEQVVEVPGPEKIPVPRPYCVDVQVIVPKYEDRNIPLIVSQNIVPEIQEVSETVEVEVVKYEPEISYVDVYVPRPVAIPIKATGEVEQKELPSERVSEEQLQIAMDEINPHLHDVENYNNVQLETFESLVQQSESTARIHGLEAPEPIRRVMYSLEDEQPTQEVAPQENEAVAAIDNVETGTTDFQ</sequence>